<keyword evidence="2" id="KW-1185">Reference proteome</keyword>
<dbReference type="RefSeq" id="XP_005101988.1">
    <property type="nucleotide sequence ID" value="XM_005101931.3"/>
</dbReference>
<evidence type="ECO:0000313" key="2">
    <source>
        <dbReference type="Proteomes" id="UP000694888"/>
    </source>
</evidence>
<protein>
    <submittedName>
        <fullName evidence="3">Uncharacterized protein LOC101859871</fullName>
    </submittedName>
</protein>
<feature type="region of interest" description="Disordered" evidence="1">
    <location>
        <begin position="1"/>
        <end position="115"/>
    </location>
</feature>
<evidence type="ECO:0000313" key="3">
    <source>
        <dbReference type="RefSeq" id="XP_005101988.1"/>
    </source>
</evidence>
<feature type="compositionally biased region" description="Polar residues" evidence="1">
    <location>
        <begin position="1"/>
        <end position="13"/>
    </location>
</feature>
<feature type="compositionally biased region" description="Polar residues" evidence="1">
    <location>
        <begin position="103"/>
        <end position="115"/>
    </location>
</feature>
<dbReference type="Proteomes" id="UP000694888">
    <property type="component" value="Unplaced"/>
</dbReference>
<accession>A0ABM0JUS7</accession>
<evidence type="ECO:0000256" key="1">
    <source>
        <dbReference type="SAM" id="MobiDB-lite"/>
    </source>
</evidence>
<feature type="compositionally biased region" description="Polar residues" evidence="1">
    <location>
        <begin position="20"/>
        <end position="41"/>
    </location>
</feature>
<feature type="region of interest" description="Disordered" evidence="1">
    <location>
        <begin position="212"/>
        <end position="298"/>
    </location>
</feature>
<feature type="compositionally biased region" description="Polar residues" evidence="1">
    <location>
        <begin position="286"/>
        <end position="297"/>
    </location>
</feature>
<feature type="compositionally biased region" description="Basic and acidic residues" evidence="1">
    <location>
        <begin position="81"/>
        <end position="99"/>
    </location>
</feature>
<feature type="region of interest" description="Disordered" evidence="1">
    <location>
        <begin position="135"/>
        <end position="192"/>
    </location>
</feature>
<feature type="compositionally biased region" description="Basic and acidic residues" evidence="1">
    <location>
        <begin position="42"/>
        <end position="71"/>
    </location>
</feature>
<name>A0ABM0JUS7_APLCA</name>
<gene>
    <name evidence="3" type="primary">LOC101859871</name>
</gene>
<proteinExistence type="predicted"/>
<reference evidence="3" key="1">
    <citation type="submission" date="2025-08" db="UniProtKB">
        <authorList>
            <consortium name="RefSeq"/>
        </authorList>
    </citation>
    <scope>IDENTIFICATION</scope>
</reference>
<organism evidence="2 3">
    <name type="scientific">Aplysia californica</name>
    <name type="common">California sea hare</name>
    <dbReference type="NCBI Taxonomy" id="6500"/>
    <lineage>
        <taxon>Eukaryota</taxon>
        <taxon>Metazoa</taxon>
        <taxon>Spiralia</taxon>
        <taxon>Lophotrochozoa</taxon>
        <taxon>Mollusca</taxon>
        <taxon>Gastropoda</taxon>
        <taxon>Heterobranchia</taxon>
        <taxon>Euthyneura</taxon>
        <taxon>Tectipleura</taxon>
        <taxon>Aplysiida</taxon>
        <taxon>Aplysioidea</taxon>
        <taxon>Aplysiidae</taxon>
        <taxon>Aplysia</taxon>
    </lineage>
</organism>
<sequence length="309" mass="34954">MGSGSSKANNQLTLHGKGTNGPNSVANVNNGESTGWPQRNVSDNDRKADERGTSTVLGDKDTNIDYNKDGFGRSSPLKPIEPNKKDKEKKSKEKNKDKGNGSALQSNRNSRSNVSALVFEGDSDFDDDIDEVLKIPVAADTSKHKDKEKKNKKKEKLNNDENNFDQRYDNGKITSRDEDEPLPETYAQRLQRKQYKLQQDMLLREKTIMRSSQEWDRNDDDVGLQMEVDSPQGGFDPSKFRAANKGHDTKKELFTTVPDDLQTPRYLQTSGQDLDEVEVDKRGVSPSKQLPRYNQSELDLMEQLEQEIL</sequence>
<dbReference type="GeneID" id="101859871"/>
<feature type="compositionally biased region" description="Basic and acidic residues" evidence="1">
    <location>
        <begin position="156"/>
        <end position="176"/>
    </location>
</feature>